<feature type="region of interest" description="Disordered" evidence="4">
    <location>
        <begin position="387"/>
        <end position="414"/>
    </location>
</feature>
<sequence>MTTVALFATAMVAMAVTADGEPTADVDVNDSGVWVTRTSSGEVGRFNSAAQAIDGTLLASSGSFDVIQHAGDVLLDDDGTSVVNGIDIARLTLQGAAKLPPDADVDMQAGTVAILDGEEGLLWVLPLDRLASFDSEETEATLDVGGAGAVAVGTDGVAHAVVPGKGIISVGLVEGADEEEGLVAGEPDTRAVDGLSVGDDVEIATLGHEVVVLDRSTSTLVLPDGDRAELPDVGPTARLQQSGGPADVVAVATPSALITQPVGGGDPTTRPFSGTPAAPVQVSGCLYGAWAGSGQVLRDCAGTDADLERTVDGTDESSPLVYRVNREVVVLNDLAAGTLWVPAEDFMIVEEWDQKVPEDVATGEPSDADDAAPEVVDQLVLDRARKNRDPQAKDDAFGVRPGRTTTLPVLANDIDPDGDVMTAAVDGDAPEGVAVEPVLDGGALQAVVPDDATGSSTFAYEVVDGRGGEDTADVALTVSPWDENGSPEQSGEPVLVVARGTSAEIDVLPYFLDPDGDHLYLAGAAATTPGDTVRFHADGTVEFTDGGSSTGRKEVTVAVADGLGGAVEGTLWIDVQGGQDIPPIAVGDHVVARVDEEVTVTPLENDTDPDGDELRLAKVTDAEPAVIVPAYETASFRFTAPEVGSYDIAYQVTDGTSSTTGVVRVDVIDPAENKGAPIAVSDSVLLPAGGTGLVDVLANDSDPAGGTLVVQSVELPEESDVTVALLEHRILRFAEVRRLAEPVTVEYTVSNGSETATGQVEVFPVPEPERLQPPVAVEDEALVHTGDVVTVPVLANDTHPDGLALTLGDELDGDVDPALGEVFVSGDVVRFRAGSEAGTAHAIYRVSDENGQEDSAQITVRVVDEEENAAPQPPDVEVRTLSGSSLRVPVPLDGVDPDGDSVRLTGIAQAPGKGIARVVDGKIEYQAVAGVSGSDTFRYTVTDSRGMDGTGLVRVGIAPEPTTNHPPVAVDDLVHLRPGRTVSIDALRNDSDPDSDPIALVPGALDGGEDLGAKVVDNRVVVETPEEPGPVSFYYTIEDRLGARASAAITIDVDGEAPLEPPVAVDDVVTPDQVIGRTSIEVPVLDNDVDPDGVAEALTVTTDQDDVVVAEDGTVTVPLAAERRVVTYTVTDQDELTDRAFVLVPGVDNVSPDSEDAQQDPDGPERAAPVVNPSSPLEVRTGETLTIDVRDHVTVADGRSARITVASSVSAVAGSATVGSPTAISYVSDEGYAGPAAVSFEITDGTGPDDPEGKTLLVTVPITVLPPENVPPEPGTPTLEVAAGESASLDLALSASDANDDPLTFTLTGPPPEGYSVSIDGSRIAVELDPEVRKGTSASLGYTVSDGDAAPVDGVLTTTVVGSRKPLAVANPDTVDDAFQGRETSVPVLENDTNPFPGTDLEIVGAAVETGRGDAVIDGDSIKVTPTEDFVGVIVVRYEIQDATLDPDRVVEGRIKVTVLGRPEVPAAPQVVEVRSKTVVLSWDPPIDNGSDITGYTVRSDQGDTRECETTTCTIDGLTNDVEYTFTVTATNDVGTSDVSEASEVARPDEKPDQPSAPTLEFVPGVPPTGGALTVRWTNATYTDRSPIESVNLRISPAPPSGNDTKTGVTGNQVVWTGLSNGTSYTVSVQAVNRAPEPSDWSAASRGEKPAGIPGAPGAPTATRVDDALGGQVALTWAAPKENGAPITSSAIQVRAGGSVEKTVPVSGAATSATVTGLNVSSTYTFTVVATNKAGKSPSSGASNAVIPYGKPGVPGTPTAKLASNTDGRAVVTFGAAKANGNAVTYTVRANDSGAGNTTTSTSYTYTGLTNGSSYSFDVRACNAAGCSAWSAQSGSVKPYGVPSTPSAPTFNRTGSGWPTPYGGNFTMSGPSTWNGQSGRVERQLNGSGISNGTGRVNVNAAWGATNTLRIRACNDAGCSSWASRSASLPDKPARSVTMRKGGGAGADGYPNSNYFHLTVRYGEPNTTFQTKCFGDKGAGMFEFGYSGGGWFNTANDGRTFRTDANGYWDGDLQCFWGWFNSTTKIRTSTFGDTPNFAWS</sequence>
<keyword evidence="1" id="KW-0677">Repeat</keyword>
<evidence type="ECO:0000256" key="3">
    <source>
        <dbReference type="ARBA" id="ARBA00023326"/>
    </source>
</evidence>
<feature type="compositionally biased region" description="Basic and acidic residues" evidence="4">
    <location>
        <begin position="1544"/>
        <end position="1553"/>
    </location>
</feature>
<dbReference type="InterPro" id="IPR050964">
    <property type="entry name" value="Striated_Muscle_Regulatory"/>
</dbReference>
<dbReference type="PROSITE" id="PS50853">
    <property type="entry name" value="FN3"/>
    <property type="match status" value="4"/>
</dbReference>
<dbReference type="CDD" id="cd00063">
    <property type="entry name" value="FN3"/>
    <property type="match status" value="4"/>
</dbReference>
<dbReference type="InterPro" id="IPR013783">
    <property type="entry name" value="Ig-like_fold"/>
</dbReference>
<feature type="domain" description="Fibronectin type-III" evidence="6">
    <location>
        <begin position="1656"/>
        <end position="1750"/>
    </location>
</feature>
<keyword evidence="8" id="KW-1185">Reference proteome</keyword>
<dbReference type="Pfam" id="PF00041">
    <property type="entry name" value="fn3"/>
    <property type="match status" value="4"/>
</dbReference>
<feature type="chain" id="PRO_5045746701" evidence="5">
    <location>
        <begin position="19"/>
        <end position="2040"/>
    </location>
</feature>
<evidence type="ECO:0000313" key="7">
    <source>
        <dbReference type="EMBL" id="BDZ41265.1"/>
    </source>
</evidence>
<feature type="region of interest" description="Disordered" evidence="4">
    <location>
        <begin position="1147"/>
        <end position="1177"/>
    </location>
</feature>
<feature type="compositionally biased region" description="Basic and acidic residues" evidence="4">
    <location>
        <begin position="387"/>
        <end position="397"/>
    </location>
</feature>
<dbReference type="InterPro" id="IPR036116">
    <property type="entry name" value="FN3_sf"/>
</dbReference>
<keyword evidence="5" id="KW-0732">Signal</keyword>
<evidence type="ECO:0000313" key="8">
    <source>
        <dbReference type="Proteomes" id="UP001321475"/>
    </source>
</evidence>
<evidence type="ECO:0000259" key="6">
    <source>
        <dbReference type="PROSITE" id="PS50853"/>
    </source>
</evidence>
<dbReference type="Pfam" id="PF17963">
    <property type="entry name" value="Big_9"/>
    <property type="match status" value="10"/>
</dbReference>
<reference evidence="8" key="1">
    <citation type="journal article" date="2019" name="Int. J. Syst. Evol. Microbiol.">
        <title>The Global Catalogue of Microorganisms (GCM) 10K type strain sequencing project: providing services to taxonomists for standard genome sequencing and annotation.</title>
        <authorList>
            <consortium name="The Broad Institute Genomics Platform"/>
            <consortium name="The Broad Institute Genome Sequencing Center for Infectious Disease"/>
            <person name="Wu L."/>
            <person name="Ma J."/>
        </authorList>
    </citation>
    <scope>NUCLEOTIDE SEQUENCE [LARGE SCALE GENOMIC DNA]</scope>
    <source>
        <strain evidence="8">NBRC 108565</strain>
    </source>
</reference>
<dbReference type="PANTHER" id="PTHR13817:SF151">
    <property type="entry name" value="TITIN"/>
    <property type="match status" value="1"/>
</dbReference>
<evidence type="ECO:0000256" key="4">
    <source>
        <dbReference type="SAM" id="MobiDB-lite"/>
    </source>
</evidence>
<dbReference type="RefSeq" id="WP_286218466.1">
    <property type="nucleotide sequence ID" value="NZ_AP027729.1"/>
</dbReference>
<dbReference type="InterPro" id="IPR003961">
    <property type="entry name" value="FN3_dom"/>
</dbReference>
<feature type="signal peptide" evidence="5">
    <location>
        <begin position="1"/>
        <end position="18"/>
    </location>
</feature>
<feature type="domain" description="Fibronectin type-III" evidence="6">
    <location>
        <begin position="1465"/>
        <end position="1550"/>
    </location>
</feature>
<dbReference type="Gene3D" id="2.60.40.2810">
    <property type="match status" value="1"/>
</dbReference>
<gene>
    <name evidence="7" type="ORF">GCM10025865_05640</name>
</gene>
<evidence type="ECO:0000256" key="5">
    <source>
        <dbReference type="SAM" id="SignalP"/>
    </source>
</evidence>
<protein>
    <submittedName>
        <fullName evidence="7">Fibronectin type III</fullName>
    </submittedName>
</protein>
<feature type="region of interest" description="Disordered" evidence="4">
    <location>
        <begin position="1535"/>
        <end position="1571"/>
    </location>
</feature>
<keyword evidence="2" id="KW-0378">Hydrolase</keyword>
<feature type="region of interest" description="Disordered" evidence="4">
    <location>
        <begin position="1635"/>
        <end position="1657"/>
    </location>
</feature>
<dbReference type="SMART" id="SM00060">
    <property type="entry name" value="FN3"/>
    <property type="match status" value="4"/>
</dbReference>
<keyword evidence="3" id="KW-0119">Carbohydrate metabolism</keyword>
<dbReference type="PRINTS" id="PR00014">
    <property type="entry name" value="FNTYPEIII"/>
</dbReference>
<dbReference type="Proteomes" id="UP001321475">
    <property type="component" value="Chromosome"/>
</dbReference>
<organism evidence="7 8">
    <name type="scientific">Paraoerskovia sediminicola</name>
    <dbReference type="NCBI Taxonomy" id="1138587"/>
    <lineage>
        <taxon>Bacteria</taxon>
        <taxon>Bacillati</taxon>
        <taxon>Actinomycetota</taxon>
        <taxon>Actinomycetes</taxon>
        <taxon>Micrococcales</taxon>
        <taxon>Cellulomonadaceae</taxon>
        <taxon>Paraoerskovia</taxon>
    </lineage>
</organism>
<proteinExistence type="predicted"/>
<dbReference type="Gene3D" id="2.60.40.10">
    <property type="entry name" value="Immunoglobulins"/>
    <property type="match status" value="4"/>
</dbReference>
<evidence type="ECO:0000256" key="2">
    <source>
        <dbReference type="ARBA" id="ARBA00023295"/>
    </source>
</evidence>
<evidence type="ECO:0000256" key="1">
    <source>
        <dbReference type="ARBA" id="ARBA00022737"/>
    </source>
</evidence>
<dbReference type="PANTHER" id="PTHR13817">
    <property type="entry name" value="TITIN"/>
    <property type="match status" value="1"/>
</dbReference>
<accession>A0ABM8G053</accession>
<feature type="domain" description="Fibronectin type-III" evidence="6">
    <location>
        <begin position="1554"/>
        <end position="1652"/>
    </location>
</feature>
<name>A0ABM8G053_9CELL</name>
<keyword evidence="2" id="KW-0326">Glycosidase</keyword>
<dbReference type="SUPFAM" id="SSF49265">
    <property type="entry name" value="Fibronectin type III"/>
    <property type="match status" value="3"/>
</dbReference>
<keyword evidence="3" id="KW-0624">Polysaccharide degradation</keyword>
<dbReference type="EMBL" id="AP027729">
    <property type="protein sequence ID" value="BDZ41265.1"/>
    <property type="molecule type" value="Genomic_DNA"/>
</dbReference>
<feature type="domain" description="Fibronectin type-III" evidence="6">
    <location>
        <begin position="1754"/>
        <end position="1845"/>
    </location>
</feature>